<feature type="region of interest" description="Disordered" evidence="1">
    <location>
        <begin position="233"/>
        <end position="298"/>
    </location>
</feature>
<dbReference type="Proteomes" id="UP000579153">
    <property type="component" value="Unassembled WGS sequence"/>
</dbReference>
<evidence type="ECO:0000313" key="3">
    <source>
        <dbReference type="Proteomes" id="UP000579153"/>
    </source>
</evidence>
<evidence type="ECO:0000313" key="2">
    <source>
        <dbReference type="EMBL" id="MBB5773601.1"/>
    </source>
</evidence>
<comment type="caution">
    <text evidence="2">The sequence shown here is derived from an EMBL/GenBank/DDBJ whole genome shotgun (WGS) entry which is preliminary data.</text>
</comment>
<sequence>MGQLEGMVPDGVRALKDALHQAEVSLDVIGEELWNILRGAWLPTASADTIRQTAAWAGGQGPEINRRLVLLERMELARPELFGAGKPPISVDEAMLAPGAPLPTAGNVWDRIGQQLQDIFDPNLVSSNPMAEQAKGAVESVAGLGQLVIDYSPTRAATDFMGWQRSVNDLTQSLMAAIQNPAEFGKALLDWDTWASNPDRAFGRLIPDILAAIASTGASSTASAGTRVVGTLGKAAKSTLRRKPPTSTSLMPGRLADDVGKGPTRSDGIGAEPPSADTGGTGSAPHPGTRYGPLNPGPLADKPDLMTTFRSSSYWTVTTTKPVTLYRVYGGTSKELGAYWSAVKPSGPVQSILDSALFTKWGNTATKWVEIRAPPGITYYEGIAAEQGGLAGGGSQVLITQKVDPSWIVNRGEFPMRQHD</sequence>
<dbReference type="RefSeq" id="WP_185067563.1">
    <property type="nucleotide sequence ID" value="NZ_JACHMB010000001.1"/>
</dbReference>
<accession>A0A7W9FY19</accession>
<evidence type="ECO:0000256" key="1">
    <source>
        <dbReference type="SAM" id="MobiDB-lite"/>
    </source>
</evidence>
<dbReference type="EMBL" id="JACHMB010000001">
    <property type="protein sequence ID" value="MBB5773601.1"/>
    <property type="molecule type" value="Genomic_DNA"/>
</dbReference>
<keyword evidence="3" id="KW-1185">Reference proteome</keyword>
<reference evidence="2 3" key="1">
    <citation type="submission" date="2020-08" db="EMBL/GenBank/DDBJ databases">
        <title>Sequencing the genomes of 1000 actinobacteria strains.</title>
        <authorList>
            <person name="Klenk H.-P."/>
        </authorList>
    </citation>
    <scope>NUCLEOTIDE SEQUENCE [LARGE SCALE GENOMIC DNA]</scope>
    <source>
        <strain evidence="2 3">DSM 45507</strain>
    </source>
</reference>
<protein>
    <submittedName>
        <fullName evidence="2">Uncharacterized protein</fullName>
    </submittedName>
</protein>
<name>A0A7W9FY19_9ACTN</name>
<organism evidence="2 3">
    <name type="scientific">Nonomuraea jabiensis</name>
    <dbReference type="NCBI Taxonomy" id="882448"/>
    <lineage>
        <taxon>Bacteria</taxon>
        <taxon>Bacillati</taxon>
        <taxon>Actinomycetota</taxon>
        <taxon>Actinomycetes</taxon>
        <taxon>Streptosporangiales</taxon>
        <taxon>Streptosporangiaceae</taxon>
        <taxon>Nonomuraea</taxon>
    </lineage>
</organism>
<gene>
    <name evidence="2" type="ORF">HD596_000357</name>
</gene>
<dbReference type="AlphaFoldDB" id="A0A7W9FY19"/>
<proteinExistence type="predicted"/>